<feature type="region of interest" description="Disordered" evidence="1">
    <location>
        <begin position="31"/>
        <end position="51"/>
    </location>
</feature>
<dbReference type="AlphaFoldDB" id="A0A097ELP7"/>
<dbReference type="Proteomes" id="UP000033200">
    <property type="component" value="Plasmid STP2"/>
</dbReference>
<dbReference type="Gene3D" id="1.10.760.10">
    <property type="entry name" value="Cytochrome c-like domain"/>
    <property type="match status" value="1"/>
</dbReference>
<evidence type="ECO:0008006" key="4">
    <source>
        <dbReference type="Google" id="ProtNLM"/>
    </source>
</evidence>
<dbReference type="InterPro" id="IPR036909">
    <property type="entry name" value="Cyt_c-like_dom_sf"/>
</dbReference>
<dbReference type="SUPFAM" id="SSF46626">
    <property type="entry name" value="Cytochrome c"/>
    <property type="match status" value="1"/>
</dbReference>
<gene>
    <name evidence="2" type="ORF">MC45_18450</name>
</gene>
<proteinExistence type="predicted"/>
<keyword evidence="2" id="KW-0614">Plasmid</keyword>
<organism evidence="2 3">
    <name type="scientific">Sphingomonas taxi</name>
    <dbReference type="NCBI Taxonomy" id="1549858"/>
    <lineage>
        <taxon>Bacteria</taxon>
        <taxon>Pseudomonadati</taxon>
        <taxon>Pseudomonadota</taxon>
        <taxon>Alphaproteobacteria</taxon>
        <taxon>Sphingomonadales</taxon>
        <taxon>Sphingomonadaceae</taxon>
        <taxon>Sphingomonas</taxon>
    </lineage>
</organism>
<name>A0A097ELP7_9SPHN</name>
<accession>A0A097ELP7</accession>
<evidence type="ECO:0000313" key="2">
    <source>
        <dbReference type="EMBL" id="AIT08499.1"/>
    </source>
</evidence>
<keyword evidence="3" id="KW-1185">Reference proteome</keyword>
<dbReference type="HOGENOM" id="CLU_1651052_0_0_5"/>
<dbReference type="GO" id="GO:0020037">
    <property type="term" value="F:heme binding"/>
    <property type="evidence" value="ECO:0007669"/>
    <property type="project" value="InterPro"/>
</dbReference>
<reference evidence="2 3" key="1">
    <citation type="submission" date="2014-09" db="EMBL/GenBank/DDBJ databases">
        <title>Using Illumina technology Improving SMRT sequencing Genome Assembly by RASTools.</title>
        <authorList>
            <person name="Zhou Y."/>
            <person name="Ma T."/>
            <person name="Liu T."/>
        </authorList>
    </citation>
    <scope>NUCLEOTIDE SEQUENCE [LARGE SCALE GENOMIC DNA]</scope>
    <source>
        <strain evidence="2 3">ATCC 55669</strain>
        <plasmid evidence="3">Plasmid STP2</plasmid>
    </source>
</reference>
<feature type="region of interest" description="Disordered" evidence="1">
    <location>
        <begin position="136"/>
        <end position="160"/>
    </location>
</feature>
<evidence type="ECO:0000313" key="3">
    <source>
        <dbReference type="Proteomes" id="UP000033200"/>
    </source>
</evidence>
<dbReference type="GO" id="GO:0009055">
    <property type="term" value="F:electron transfer activity"/>
    <property type="evidence" value="ECO:0007669"/>
    <property type="project" value="InterPro"/>
</dbReference>
<protein>
    <recommendedName>
        <fullName evidence="4">Cytochrome c</fullName>
    </recommendedName>
</protein>
<evidence type="ECO:0000256" key="1">
    <source>
        <dbReference type="SAM" id="MobiDB-lite"/>
    </source>
</evidence>
<dbReference type="RefSeq" id="WP_041394294.1">
    <property type="nucleotide sequence ID" value="NZ_CP009573.1"/>
</dbReference>
<dbReference type="EMBL" id="CP009573">
    <property type="protein sequence ID" value="AIT08499.1"/>
    <property type="molecule type" value="Genomic_DNA"/>
</dbReference>
<dbReference type="KEGG" id="stax:MC45_18450"/>
<dbReference type="eggNOG" id="COG2010">
    <property type="taxonomic scope" value="Bacteria"/>
</dbReference>
<sequence>MKTPSPGIMAAGLIGLTGIILVSIGAPSSRKAPAPISETSEPAPPTSVSARGFSLASTSVDLPVDEATYPDGPHANVINANCTSCHSASMALTQPSLSADQWKATVTKMRKVYKAPVAEKDVDAIVAYLIAMPSQKAAPATGKAQDPDPKAAPGVSGGTG</sequence>
<geneLocation type="plasmid" evidence="2 3">
    <name>STP2</name>
</geneLocation>